<dbReference type="SMART" id="SM00769">
    <property type="entry name" value="WHy"/>
    <property type="match status" value="1"/>
</dbReference>
<dbReference type="AlphaFoldDB" id="A0A7W4LL23"/>
<dbReference type="Gene3D" id="2.60.40.1820">
    <property type="match status" value="1"/>
</dbReference>
<proteinExistence type="inferred from homology"/>
<dbReference type="PANTHER" id="PTHR31459:SF2">
    <property type="entry name" value="OS03G0843300 PROTEIN"/>
    <property type="match status" value="1"/>
</dbReference>
<dbReference type="Proteomes" id="UP000542720">
    <property type="component" value="Unassembled WGS sequence"/>
</dbReference>
<dbReference type="RefSeq" id="WP_183088703.1">
    <property type="nucleotide sequence ID" value="NZ_JACJUD010000002.1"/>
</dbReference>
<name>A0A7W4LL23_9GAMM</name>
<evidence type="ECO:0000313" key="3">
    <source>
        <dbReference type="EMBL" id="MBB2495158.1"/>
    </source>
</evidence>
<evidence type="ECO:0000256" key="1">
    <source>
        <dbReference type="ARBA" id="ARBA00005960"/>
    </source>
</evidence>
<dbReference type="InterPro" id="IPR045043">
    <property type="entry name" value="Lea14-like"/>
</dbReference>
<comment type="caution">
    <text evidence="3">The sequence shown here is derived from an EMBL/GenBank/DDBJ whole genome shotgun (WGS) entry which is preliminary data.</text>
</comment>
<gene>
    <name evidence="3" type="ORF">H3H51_09010</name>
</gene>
<dbReference type="InterPro" id="IPR013990">
    <property type="entry name" value="WHy-dom"/>
</dbReference>
<organism evidence="3 4">
    <name type="scientific">Aquipseudomonas ullengensis</name>
    <dbReference type="NCBI Taxonomy" id="2759166"/>
    <lineage>
        <taxon>Bacteria</taxon>
        <taxon>Pseudomonadati</taxon>
        <taxon>Pseudomonadota</taxon>
        <taxon>Gammaproteobacteria</taxon>
        <taxon>Pseudomonadales</taxon>
        <taxon>Pseudomonadaceae</taxon>
        <taxon>Aquipseudomonas</taxon>
    </lineage>
</organism>
<accession>A0A7W4LL23</accession>
<dbReference type="EMBL" id="JACJUD010000002">
    <property type="protein sequence ID" value="MBB2495158.1"/>
    <property type="molecule type" value="Genomic_DNA"/>
</dbReference>
<feature type="domain" description="Water stress and hypersensitive response" evidence="2">
    <location>
        <begin position="39"/>
        <end position="158"/>
    </location>
</feature>
<dbReference type="PROSITE" id="PS51257">
    <property type="entry name" value="PROKAR_LIPOPROTEIN"/>
    <property type="match status" value="1"/>
</dbReference>
<dbReference type="PANTHER" id="PTHR31459">
    <property type="match status" value="1"/>
</dbReference>
<evidence type="ECO:0000259" key="2">
    <source>
        <dbReference type="SMART" id="SM00769"/>
    </source>
</evidence>
<evidence type="ECO:0000313" key="4">
    <source>
        <dbReference type="Proteomes" id="UP000542720"/>
    </source>
</evidence>
<protein>
    <submittedName>
        <fullName evidence="3">LEA type 2 family protein</fullName>
    </submittedName>
</protein>
<comment type="similarity">
    <text evidence="1">Belongs to the LEA type 2 family.</text>
</comment>
<reference evidence="3 4" key="1">
    <citation type="submission" date="2020-08" db="EMBL/GenBank/DDBJ databases">
        <authorList>
            <person name="Kim C.M."/>
        </authorList>
    </citation>
    <scope>NUCLEOTIDE SEQUENCE [LARGE SCALE GENOMIC DNA]</scope>
    <source>
        <strain evidence="3 4">UL070</strain>
    </source>
</reference>
<keyword evidence="4" id="KW-1185">Reference proteome</keyword>
<dbReference type="SUPFAM" id="SSF117070">
    <property type="entry name" value="LEA14-like"/>
    <property type="match status" value="1"/>
</dbReference>
<dbReference type="InterPro" id="IPR004864">
    <property type="entry name" value="LEA_2"/>
</dbReference>
<sequence length="168" mass="18899">MLDQIRILKLISLTVVLGLFAGLQGCASWFSGDFQDPEVRLVKVDVVKARLLEQQFVLRFRIDNPNDDSFPARGLDYSVQLNGVPLASGESSEWFSVPARGHQVFDVPVRTNLWRHLKDIVRALEDPDQPIRYSLSGEVKTGLLFGRSVHLVRNGEIIPSNYIPEDSP</sequence>
<dbReference type="Pfam" id="PF03168">
    <property type="entry name" value="LEA_2"/>
    <property type="match status" value="1"/>
</dbReference>
<dbReference type="GO" id="GO:0009269">
    <property type="term" value="P:response to desiccation"/>
    <property type="evidence" value="ECO:0007669"/>
    <property type="project" value="InterPro"/>
</dbReference>